<dbReference type="RefSeq" id="WP_263542474.1">
    <property type="nucleotide sequence ID" value="NZ_JAOVZO020000023.1"/>
</dbReference>
<reference evidence="1" key="1">
    <citation type="submission" date="2023-02" db="EMBL/GenBank/DDBJ databases">
        <title>Tahibacter soli sp. nov. isolated from soil.</title>
        <authorList>
            <person name="Baek J.H."/>
            <person name="Lee J.K."/>
            <person name="Choi D.G."/>
            <person name="Jeon C.O."/>
        </authorList>
    </citation>
    <scope>NUCLEOTIDE SEQUENCE</scope>
    <source>
        <strain evidence="1">BL</strain>
    </source>
</reference>
<evidence type="ECO:0000313" key="1">
    <source>
        <dbReference type="EMBL" id="MDC8016247.1"/>
    </source>
</evidence>
<comment type="caution">
    <text evidence="1">The sequence shown here is derived from an EMBL/GenBank/DDBJ whole genome shotgun (WGS) entry which is preliminary data.</text>
</comment>
<proteinExistence type="predicted"/>
<protein>
    <submittedName>
        <fullName evidence="1">Uncharacterized protein</fullName>
    </submittedName>
</protein>
<gene>
    <name evidence="1" type="ORF">OD750_027280</name>
</gene>
<organism evidence="1 2">
    <name type="scientific">Tahibacter soli</name>
    <dbReference type="NCBI Taxonomy" id="2983605"/>
    <lineage>
        <taxon>Bacteria</taxon>
        <taxon>Pseudomonadati</taxon>
        <taxon>Pseudomonadota</taxon>
        <taxon>Gammaproteobacteria</taxon>
        <taxon>Lysobacterales</taxon>
        <taxon>Rhodanobacteraceae</taxon>
        <taxon>Tahibacter</taxon>
    </lineage>
</organism>
<accession>A0A9X3YQS2</accession>
<evidence type="ECO:0000313" key="2">
    <source>
        <dbReference type="Proteomes" id="UP001139971"/>
    </source>
</evidence>
<name>A0A9X3YQS2_9GAMM</name>
<dbReference type="EMBL" id="JAOVZO020000023">
    <property type="protein sequence ID" value="MDC8016247.1"/>
    <property type="molecule type" value="Genomic_DNA"/>
</dbReference>
<dbReference type="AlphaFoldDB" id="A0A9X3YQS2"/>
<keyword evidence="2" id="KW-1185">Reference proteome</keyword>
<sequence length="207" mass="22390">MLAAALAAGGNAVVAFVNGASQRDLEKSKQEAERILEMIKTGGGENAAKRADVNLRFLLESGLIADPVLGAKLSAYLDKTPKGSGPLLPSASTRLGFDDAAPIDASLRRNLETIFTRYLAYLDKAGFPPAIKKIVVQIEPGFDNAAYDGEKIIIDDKIADDPSVPIREYMHHVLLEGGRTSAHAARSHRRRSRGLFRLQFLEHAGAR</sequence>
<dbReference type="Proteomes" id="UP001139971">
    <property type="component" value="Unassembled WGS sequence"/>
</dbReference>